<proteinExistence type="predicted"/>
<evidence type="ECO:0000313" key="5">
    <source>
        <dbReference type="Proteomes" id="UP000283634"/>
    </source>
</evidence>
<dbReference type="PANTHER" id="PTHR47267:SF4">
    <property type="entry name" value="PYRIDOXAL PHOSPHATE PHOSPHATASE YIGL"/>
    <property type="match status" value="1"/>
</dbReference>
<dbReference type="RefSeq" id="XP_029234062.1">
    <property type="nucleotide sequence ID" value="XM_029386174.1"/>
</dbReference>
<accession>A0A422MVP9</accession>
<dbReference type="GeneID" id="40333428"/>
<dbReference type="PANTHER" id="PTHR47267">
    <property type="match status" value="1"/>
</dbReference>
<dbReference type="GO" id="GO:0016787">
    <property type="term" value="F:hydrolase activity"/>
    <property type="evidence" value="ECO:0007669"/>
    <property type="project" value="UniProtKB-KW"/>
</dbReference>
<dbReference type="EMBL" id="MKGL01000577">
    <property type="protein sequence ID" value="RNE97312.1"/>
    <property type="molecule type" value="Genomic_DNA"/>
</dbReference>
<dbReference type="InterPro" id="IPR036412">
    <property type="entry name" value="HAD-like_sf"/>
</dbReference>
<dbReference type="Pfam" id="PF08282">
    <property type="entry name" value="Hydrolase_3"/>
    <property type="match status" value="1"/>
</dbReference>
<keyword evidence="3" id="KW-0460">Magnesium</keyword>
<name>A0A422MVP9_TRYRA</name>
<dbReference type="Gene3D" id="3.30.1240.10">
    <property type="match status" value="1"/>
</dbReference>
<evidence type="ECO:0000256" key="1">
    <source>
        <dbReference type="ARBA" id="ARBA00001946"/>
    </source>
</evidence>
<evidence type="ECO:0000256" key="3">
    <source>
        <dbReference type="ARBA" id="ARBA00022842"/>
    </source>
</evidence>
<protein>
    <submittedName>
        <fullName evidence="4">Hydrolase</fullName>
    </submittedName>
</protein>
<dbReference type="Proteomes" id="UP000283634">
    <property type="component" value="Unassembled WGS sequence"/>
</dbReference>
<evidence type="ECO:0000256" key="2">
    <source>
        <dbReference type="ARBA" id="ARBA00022801"/>
    </source>
</evidence>
<gene>
    <name evidence="4" type="ORF">TraAM80_09495</name>
</gene>
<keyword evidence="2 4" id="KW-0378">Hydrolase</keyword>
<evidence type="ECO:0000313" key="4">
    <source>
        <dbReference type="EMBL" id="RNE97312.1"/>
    </source>
</evidence>
<dbReference type="OrthoDB" id="27226at2759"/>
<comment type="cofactor">
    <cofactor evidence="1">
        <name>Mg(2+)</name>
        <dbReference type="ChEBI" id="CHEBI:18420"/>
    </cofactor>
</comment>
<organism evidence="4 5">
    <name type="scientific">Trypanosoma rangeli</name>
    <dbReference type="NCBI Taxonomy" id="5698"/>
    <lineage>
        <taxon>Eukaryota</taxon>
        <taxon>Discoba</taxon>
        <taxon>Euglenozoa</taxon>
        <taxon>Kinetoplastea</taxon>
        <taxon>Metakinetoplastina</taxon>
        <taxon>Trypanosomatida</taxon>
        <taxon>Trypanosomatidae</taxon>
        <taxon>Trypanosoma</taxon>
        <taxon>Herpetosoma</taxon>
    </lineage>
</organism>
<dbReference type="SUPFAM" id="SSF56784">
    <property type="entry name" value="HAD-like"/>
    <property type="match status" value="1"/>
</dbReference>
<keyword evidence="5" id="KW-1185">Reference proteome</keyword>
<sequence>MELLPADEEEIYVNIYRGDKWRSWFDGKDELGQRRLSGFRYNLVRLCDLVAQYRRYVEREGSYAGDRSGHNPLSDAAKLVFMSDDTERSRELERVIVAKYGKRTELAFSSACCLGVCPLGAMKGNAVQELVGQLPSDGVQVVLAECIVFGDGMNGLRMLQLAGEGGEKFTNFLS</sequence>
<comment type="caution">
    <text evidence="4">The sequence shown here is derived from an EMBL/GenBank/DDBJ whole genome shotgun (WGS) entry which is preliminary data.</text>
</comment>
<reference evidence="4 5" key="1">
    <citation type="journal article" date="2018" name="BMC Genomics">
        <title>Genomic comparison of Trypanosoma conorhini and Trypanosoma rangeli to Trypanosoma cruzi strains of high and low virulence.</title>
        <authorList>
            <person name="Bradwell K.R."/>
            <person name="Koparde V.N."/>
            <person name="Matveyev A.V."/>
            <person name="Serrano M.G."/>
            <person name="Alves J.M."/>
            <person name="Parikh H."/>
            <person name="Huang B."/>
            <person name="Lee V."/>
            <person name="Espinosa-Alvarez O."/>
            <person name="Ortiz P.A."/>
            <person name="Costa-Martins A.G."/>
            <person name="Teixeira M.M."/>
            <person name="Buck G.A."/>
        </authorList>
    </citation>
    <scope>NUCLEOTIDE SEQUENCE [LARGE SCALE GENOMIC DNA]</scope>
    <source>
        <strain evidence="4 5">AM80</strain>
    </source>
</reference>
<dbReference type="AlphaFoldDB" id="A0A422MVP9"/>